<feature type="domain" description="Radical SAM core" evidence="7">
    <location>
        <begin position="1"/>
        <end position="208"/>
    </location>
</feature>
<dbReference type="Proteomes" id="UP000627781">
    <property type="component" value="Unassembled WGS sequence"/>
</dbReference>
<evidence type="ECO:0000256" key="5">
    <source>
        <dbReference type="ARBA" id="ARBA00023004"/>
    </source>
</evidence>
<evidence type="ECO:0000256" key="4">
    <source>
        <dbReference type="ARBA" id="ARBA00022723"/>
    </source>
</evidence>
<evidence type="ECO:0000256" key="6">
    <source>
        <dbReference type="ARBA" id="ARBA00023014"/>
    </source>
</evidence>
<keyword evidence="4" id="KW-0479">Metal-binding</keyword>
<comment type="cofactor">
    <cofactor evidence="1">
        <name>[4Fe-4S] cluster</name>
        <dbReference type="ChEBI" id="CHEBI:49883"/>
    </cofactor>
</comment>
<dbReference type="PROSITE" id="PS01305">
    <property type="entry name" value="MOAA_NIFB_PQQE"/>
    <property type="match status" value="1"/>
</dbReference>
<protein>
    <submittedName>
        <fullName evidence="8">Radical SAM protein</fullName>
    </submittedName>
</protein>
<dbReference type="PROSITE" id="PS51918">
    <property type="entry name" value="RADICAL_SAM"/>
    <property type="match status" value="1"/>
</dbReference>
<dbReference type="InterPro" id="IPR034391">
    <property type="entry name" value="AdoMet-like_SPASM_containing"/>
</dbReference>
<dbReference type="Pfam" id="PF04055">
    <property type="entry name" value="Radical_SAM"/>
    <property type="match status" value="1"/>
</dbReference>
<evidence type="ECO:0000256" key="2">
    <source>
        <dbReference type="ARBA" id="ARBA00022485"/>
    </source>
</evidence>
<name>A0ABR8PTM9_9CLOT</name>
<keyword evidence="3" id="KW-0949">S-adenosyl-L-methionine</keyword>
<sequence length="293" mass="33924">MSKFKKVYIEITNVCNLSCSFCPKTKREKKFLTTEEFKIILKEIKPYTKFIYFHLMGEPLLNPNLEEFLEMAYEEGFKVNITTNGTLIPKVYKILLNSKALRQVNISLHSFEANKNQVSFNEYLNGVIDFIKQANENTNIICSMRLWNNDSSLLDIKGENDLNVEIINEIKIELHYPGDLKETLDRDNKVKIRDRVYLNGAEKFQWPSMDAEFFGDIGFCHGLRDHFGILVDGTVVPCCLDGEGQIPLGNIYNKPLEDILEGERAKKIYDGFSGRKRVEELCKRCGYSEVFRK</sequence>
<dbReference type="SFLD" id="SFLDG01067">
    <property type="entry name" value="SPASM/twitch_domain_containing"/>
    <property type="match status" value="1"/>
</dbReference>
<dbReference type="InterPro" id="IPR013785">
    <property type="entry name" value="Aldolase_TIM"/>
</dbReference>
<keyword evidence="9" id="KW-1185">Reference proteome</keyword>
<dbReference type="PANTHER" id="PTHR43787:SF10">
    <property type="entry name" value="COFACTOR MODIFYING PROTEIN"/>
    <property type="match status" value="1"/>
</dbReference>
<evidence type="ECO:0000259" key="7">
    <source>
        <dbReference type="PROSITE" id="PS51918"/>
    </source>
</evidence>
<comment type="caution">
    <text evidence="8">The sequence shown here is derived from an EMBL/GenBank/DDBJ whole genome shotgun (WGS) entry which is preliminary data.</text>
</comment>
<proteinExistence type="predicted"/>
<organism evidence="8 9">
    <name type="scientific">Clostridium cibarium</name>
    <dbReference type="NCBI Taxonomy" id="2762247"/>
    <lineage>
        <taxon>Bacteria</taxon>
        <taxon>Bacillati</taxon>
        <taxon>Bacillota</taxon>
        <taxon>Clostridia</taxon>
        <taxon>Eubacteriales</taxon>
        <taxon>Clostridiaceae</taxon>
        <taxon>Clostridium</taxon>
    </lineage>
</organism>
<dbReference type="InterPro" id="IPR000385">
    <property type="entry name" value="MoaA_NifB_PqqE_Fe-S-bd_CS"/>
</dbReference>
<dbReference type="SFLD" id="SFLDG01387">
    <property type="entry name" value="BtrN-like_SPASM_domain_contain"/>
    <property type="match status" value="1"/>
</dbReference>
<dbReference type="InterPro" id="IPR023885">
    <property type="entry name" value="4Fe4S-binding_SPASM_dom"/>
</dbReference>
<dbReference type="CDD" id="cd01335">
    <property type="entry name" value="Radical_SAM"/>
    <property type="match status" value="1"/>
</dbReference>
<evidence type="ECO:0000256" key="1">
    <source>
        <dbReference type="ARBA" id="ARBA00001966"/>
    </source>
</evidence>
<dbReference type="SUPFAM" id="SSF102114">
    <property type="entry name" value="Radical SAM enzymes"/>
    <property type="match status" value="1"/>
</dbReference>
<keyword evidence="2" id="KW-0004">4Fe-4S</keyword>
<evidence type="ECO:0000313" key="9">
    <source>
        <dbReference type="Proteomes" id="UP000627781"/>
    </source>
</evidence>
<dbReference type="InterPro" id="IPR058240">
    <property type="entry name" value="rSAM_sf"/>
</dbReference>
<accession>A0ABR8PTM9</accession>
<dbReference type="PANTHER" id="PTHR43787">
    <property type="entry name" value="FEMO COFACTOR BIOSYNTHESIS PROTEIN NIFB-RELATED"/>
    <property type="match status" value="1"/>
</dbReference>
<dbReference type="Pfam" id="PF13186">
    <property type="entry name" value="SPASM"/>
    <property type="match status" value="1"/>
</dbReference>
<keyword evidence="6" id="KW-0411">Iron-sulfur</keyword>
<dbReference type="RefSeq" id="WP_191768394.1">
    <property type="nucleotide sequence ID" value="NZ_JACSRA010000011.1"/>
</dbReference>
<reference evidence="8 9" key="1">
    <citation type="submission" date="2020-08" db="EMBL/GenBank/DDBJ databases">
        <title>A Genomic Blueprint of the Chicken Gut Microbiome.</title>
        <authorList>
            <person name="Gilroy R."/>
            <person name="Ravi A."/>
            <person name="Getino M."/>
            <person name="Pursley I."/>
            <person name="Horton D.L."/>
            <person name="Alikhan N.-F."/>
            <person name="Baker D."/>
            <person name="Gharbi K."/>
            <person name="Hall N."/>
            <person name="Watson M."/>
            <person name="Adriaenssens E.M."/>
            <person name="Foster-Nyarko E."/>
            <person name="Jarju S."/>
            <person name="Secka A."/>
            <person name="Antonio M."/>
            <person name="Oren A."/>
            <person name="Chaudhuri R."/>
            <person name="La Ragione R.M."/>
            <person name="Hildebrand F."/>
            <person name="Pallen M.J."/>
        </authorList>
    </citation>
    <scope>NUCLEOTIDE SEQUENCE [LARGE SCALE GENOMIC DNA]</scope>
    <source>
        <strain evidence="8 9">Sa3CVN1</strain>
    </source>
</reference>
<dbReference type="CDD" id="cd21122">
    <property type="entry name" value="SPASM_rSAM"/>
    <property type="match status" value="1"/>
</dbReference>
<dbReference type="SFLD" id="SFLDS00029">
    <property type="entry name" value="Radical_SAM"/>
    <property type="match status" value="1"/>
</dbReference>
<evidence type="ECO:0000313" key="8">
    <source>
        <dbReference type="EMBL" id="MBD7911524.1"/>
    </source>
</evidence>
<evidence type="ECO:0000256" key="3">
    <source>
        <dbReference type="ARBA" id="ARBA00022691"/>
    </source>
</evidence>
<dbReference type="EMBL" id="JACSRA010000011">
    <property type="protein sequence ID" value="MBD7911524.1"/>
    <property type="molecule type" value="Genomic_DNA"/>
</dbReference>
<keyword evidence="5" id="KW-0408">Iron</keyword>
<dbReference type="InterPro" id="IPR007197">
    <property type="entry name" value="rSAM"/>
</dbReference>
<gene>
    <name evidence="8" type="ORF">H9661_09165</name>
</gene>
<dbReference type="Gene3D" id="3.20.20.70">
    <property type="entry name" value="Aldolase class I"/>
    <property type="match status" value="1"/>
</dbReference>